<keyword evidence="2 7" id="KW-0812">Transmembrane</keyword>
<evidence type="ECO:0000256" key="6">
    <source>
        <dbReference type="ARBA" id="ARBA00023136"/>
    </source>
</evidence>
<keyword evidence="3 7" id="KW-0999">Mitochondrion inner membrane</keyword>
<comment type="similarity">
    <text evidence="1 7">Belongs to the MICOS complex subunit Mic60 family.</text>
</comment>
<evidence type="ECO:0000256" key="8">
    <source>
        <dbReference type="SAM" id="Coils"/>
    </source>
</evidence>
<evidence type="ECO:0000256" key="7">
    <source>
        <dbReference type="RuleBase" id="RU363000"/>
    </source>
</evidence>
<evidence type="ECO:0000313" key="11">
    <source>
        <dbReference type="WBParaSite" id="TCNE_0001486201-mRNA-1"/>
    </source>
</evidence>
<accession>A0A183V292</accession>
<dbReference type="Proteomes" id="UP000050794">
    <property type="component" value="Unassembled WGS sequence"/>
</dbReference>
<dbReference type="EMBL" id="UYWY01022494">
    <property type="protein sequence ID" value="VDM46183.1"/>
    <property type="molecule type" value="Genomic_DNA"/>
</dbReference>
<feature type="coiled-coil region" evidence="8">
    <location>
        <begin position="363"/>
        <end position="402"/>
    </location>
</feature>
<comment type="subcellular location">
    <subcellularLocation>
        <location evidence="7">Mitochondrion inner membrane</location>
        <topology evidence="7">Single-pass membrane protein</topology>
    </subcellularLocation>
</comment>
<reference evidence="11" key="1">
    <citation type="submission" date="2016-06" db="UniProtKB">
        <authorList>
            <consortium name="WormBaseParasite"/>
        </authorList>
    </citation>
    <scope>IDENTIFICATION</scope>
</reference>
<evidence type="ECO:0000256" key="5">
    <source>
        <dbReference type="ARBA" id="ARBA00023128"/>
    </source>
</evidence>
<dbReference type="GO" id="GO:0061617">
    <property type="term" value="C:MICOS complex"/>
    <property type="evidence" value="ECO:0007669"/>
    <property type="project" value="TreeGrafter"/>
</dbReference>
<comment type="subunit">
    <text evidence="7">Component of the mitochondrial contact site and cristae organizing system (MICOS) complex.</text>
</comment>
<evidence type="ECO:0000256" key="3">
    <source>
        <dbReference type="ARBA" id="ARBA00022792"/>
    </source>
</evidence>
<organism evidence="10 11">
    <name type="scientific">Toxocara canis</name>
    <name type="common">Canine roundworm</name>
    <dbReference type="NCBI Taxonomy" id="6265"/>
    <lineage>
        <taxon>Eukaryota</taxon>
        <taxon>Metazoa</taxon>
        <taxon>Ecdysozoa</taxon>
        <taxon>Nematoda</taxon>
        <taxon>Chromadorea</taxon>
        <taxon>Rhabditida</taxon>
        <taxon>Spirurina</taxon>
        <taxon>Ascaridomorpha</taxon>
        <taxon>Ascaridoidea</taxon>
        <taxon>Toxocaridae</taxon>
        <taxon>Toxocara</taxon>
    </lineage>
</organism>
<gene>
    <name evidence="9" type="ORF">TCNE_LOCUS14862</name>
</gene>
<dbReference type="AlphaFoldDB" id="A0A183V292"/>
<evidence type="ECO:0000313" key="10">
    <source>
        <dbReference type="Proteomes" id="UP000050794"/>
    </source>
</evidence>
<protein>
    <recommendedName>
        <fullName evidence="7">MICOS complex subunit MIC60</fullName>
    </recommendedName>
    <alternativeName>
        <fullName evidence="7">Mitofilin</fullName>
    </alternativeName>
</protein>
<dbReference type="PANTHER" id="PTHR15415">
    <property type="entry name" value="MITOFILIN"/>
    <property type="match status" value="1"/>
</dbReference>
<dbReference type="Pfam" id="PF09731">
    <property type="entry name" value="Mitofilin"/>
    <property type="match status" value="2"/>
</dbReference>
<dbReference type="WBParaSite" id="TCNE_0001486201-mRNA-1">
    <property type="protein sequence ID" value="TCNE_0001486201-mRNA-1"/>
    <property type="gene ID" value="TCNE_0001486201"/>
</dbReference>
<keyword evidence="4" id="KW-1133">Transmembrane helix</keyword>
<keyword evidence="8" id="KW-0175">Coiled coil</keyword>
<comment type="function">
    <text evidence="7">Component of the MICOS complex, a large protein complex of the mitochondrial inner membrane that plays crucial roles in the maintenance of crista junctions, inner membrane architecture, and formation of contact sites to the outer membrane.</text>
</comment>
<dbReference type="InterPro" id="IPR019133">
    <property type="entry name" value="MIC60"/>
</dbReference>
<feature type="coiled-coil region" evidence="8">
    <location>
        <begin position="283"/>
        <end position="322"/>
    </location>
</feature>
<keyword evidence="6" id="KW-0472">Membrane</keyword>
<evidence type="ECO:0000256" key="2">
    <source>
        <dbReference type="ARBA" id="ARBA00022692"/>
    </source>
</evidence>
<proteinExistence type="inferred from homology"/>
<evidence type="ECO:0000313" key="9">
    <source>
        <dbReference type="EMBL" id="VDM46183.1"/>
    </source>
</evidence>
<keyword evidence="5 7" id="KW-0496">Mitochondrion</keyword>
<reference evidence="9 10" key="2">
    <citation type="submission" date="2018-11" db="EMBL/GenBank/DDBJ databases">
        <authorList>
            <consortium name="Pathogen Informatics"/>
        </authorList>
    </citation>
    <scope>NUCLEOTIDE SEQUENCE [LARGE SCALE GENOMIC DNA]</scope>
</reference>
<keyword evidence="10" id="KW-1185">Reference proteome</keyword>
<evidence type="ECO:0000256" key="1">
    <source>
        <dbReference type="ARBA" id="ARBA00010877"/>
    </source>
</evidence>
<dbReference type="GO" id="GO:0042407">
    <property type="term" value="P:cristae formation"/>
    <property type="evidence" value="ECO:0007669"/>
    <property type="project" value="TreeGrafter"/>
</dbReference>
<evidence type="ECO:0000256" key="4">
    <source>
        <dbReference type="ARBA" id="ARBA00022989"/>
    </source>
</evidence>
<dbReference type="PANTHER" id="PTHR15415:SF7">
    <property type="entry name" value="MICOS COMPLEX SUBUNIT MIC60"/>
    <property type="match status" value="1"/>
</dbReference>
<name>A0A183V292_TOXCA</name>
<sequence>MFTPAAKNIAKPRLFAVAKPLCFVRRISSSTSKGGGGTKKLLIGTTVFLAGAGGALAYGCYNTEFRNRVEEMMPWTKCCFERTEHLFCKFKSKCPKRAPVVNVDKKDLDASFVAKKNKELEAALIAAIEIAESKVRTAKDSKLKTITGIREHAALLKKAVDDRENGDWSGVSKALDKAETFAKSDRKDEVEARNSLDALKEIAFNGKNCSYTSGNKLIVLAMETAKKLNQQIDELNLLAEAARTRSRLLTQYKALVDESRKRFAKQLHELSQHIDMQDNKTVANEAKAAIDHARAEVDSLYRQLIEQQLEAEQKIAEAVEAQRLTSSKLAEQELKSEQDRIRRSDADHNAERALNFADKKTVADEAKAAIDHARAEVDSLYRQLIEQQLEAEQKIAEAVEAQRLTSSKLAEQELKSEQDRTRRSDADHNAEVSFINLRIAASRAEWENELKERLARAAAAHEEHMQQVLLMQKQISDAEMAAKA</sequence>
<feature type="coiled-coil region" evidence="8">
    <location>
        <begin position="218"/>
        <end position="245"/>
    </location>
</feature>